<dbReference type="AlphaFoldDB" id="A0A0R0ITY8"/>
<sequence>MTFPPKGLSLCMMSFKLLSSPLKLNFAGIANLECVVLPLSSSNDAIPLEATVTTIPPLDRIVDDKVFQINVFPVPP</sequence>
<evidence type="ECO:0000313" key="3">
    <source>
        <dbReference type="Proteomes" id="UP000008827"/>
    </source>
</evidence>
<name>A0A0R0ITY8_SOYBN</name>
<keyword evidence="3" id="KW-1185">Reference proteome</keyword>
<dbReference type="Gramene" id="KRH45626">
    <property type="protein sequence ID" value="KRH45626"/>
    <property type="gene ID" value="GLYMA_08G283800"/>
</dbReference>
<reference evidence="1" key="3">
    <citation type="submission" date="2018-07" db="EMBL/GenBank/DDBJ databases">
        <title>WGS assembly of Glycine max.</title>
        <authorList>
            <person name="Schmutz J."/>
            <person name="Cannon S."/>
            <person name="Schlueter J."/>
            <person name="Ma J."/>
            <person name="Mitros T."/>
            <person name="Nelson W."/>
            <person name="Hyten D."/>
            <person name="Song Q."/>
            <person name="Thelen J."/>
            <person name="Cheng J."/>
            <person name="Xu D."/>
            <person name="Hellsten U."/>
            <person name="May G."/>
            <person name="Yu Y."/>
            <person name="Sakurai T."/>
            <person name="Umezawa T."/>
            <person name="Bhattacharyya M."/>
            <person name="Sandhu D."/>
            <person name="Valliyodan B."/>
            <person name="Lindquist E."/>
            <person name="Peto M."/>
            <person name="Grant D."/>
            <person name="Shu S."/>
            <person name="Goodstein D."/>
            <person name="Barry K."/>
            <person name="Futrell-Griggs M."/>
            <person name="Abernathy B."/>
            <person name="Du J."/>
            <person name="Tian Z."/>
            <person name="Zhu L."/>
            <person name="Gill N."/>
            <person name="Joshi T."/>
            <person name="Libault M."/>
            <person name="Sethuraman A."/>
            <person name="Zhang X."/>
            <person name="Shinozaki K."/>
            <person name="Nguyen H."/>
            <person name="Wing R."/>
            <person name="Cregan P."/>
            <person name="Specht J."/>
            <person name="Grimwood J."/>
            <person name="Rokhsar D."/>
            <person name="Stacey G."/>
            <person name="Shoemaker R."/>
            <person name="Jackson S."/>
        </authorList>
    </citation>
    <scope>NUCLEOTIDE SEQUENCE</scope>
    <source>
        <tissue evidence="1">Callus</tissue>
    </source>
</reference>
<gene>
    <name evidence="1" type="ORF">GLYMA_08G283800</name>
</gene>
<dbReference type="Proteomes" id="UP000008827">
    <property type="component" value="Chromosome 8"/>
</dbReference>
<dbReference type="EnsemblPlants" id="KRH45626">
    <property type="protein sequence ID" value="KRH45626"/>
    <property type="gene ID" value="GLYMA_08G283800"/>
</dbReference>
<reference evidence="1 2" key="1">
    <citation type="journal article" date="2010" name="Nature">
        <title>Genome sequence of the palaeopolyploid soybean.</title>
        <authorList>
            <person name="Schmutz J."/>
            <person name="Cannon S.B."/>
            <person name="Schlueter J."/>
            <person name="Ma J."/>
            <person name="Mitros T."/>
            <person name="Nelson W."/>
            <person name="Hyten D.L."/>
            <person name="Song Q."/>
            <person name="Thelen J.J."/>
            <person name="Cheng J."/>
            <person name="Xu D."/>
            <person name="Hellsten U."/>
            <person name="May G.D."/>
            <person name="Yu Y."/>
            <person name="Sakurai T."/>
            <person name="Umezawa T."/>
            <person name="Bhattacharyya M.K."/>
            <person name="Sandhu D."/>
            <person name="Valliyodan B."/>
            <person name="Lindquist E."/>
            <person name="Peto M."/>
            <person name="Grant D."/>
            <person name="Shu S."/>
            <person name="Goodstein D."/>
            <person name="Barry K."/>
            <person name="Futrell-Griggs M."/>
            <person name="Abernathy B."/>
            <person name="Du J."/>
            <person name="Tian Z."/>
            <person name="Zhu L."/>
            <person name="Gill N."/>
            <person name="Joshi T."/>
            <person name="Libault M."/>
            <person name="Sethuraman A."/>
            <person name="Zhang X.-C."/>
            <person name="Shinozaki K."/>
            <person name="Nguyen H.T."/>
            <person name="Wing R.A."/>
            <person name="Cregan P."/>
            <person name="Specht J."/>
            <person name="Grimwood J."/>
            <person name="Rokhsar D."/>
            <person name="Stacey G."/>
            <person name="Shoemaker R.C."/>
            <person name="Jackson S.A."/>
        </authorList>
    </citation>
    <scope>NUCLEOTIDE SEQUENCE</scope>
    <source>
        <strain evidence="2">cv. Williams 82</strain>
        <tissue evidence="1">Callus</tissue>
    </source>
</reference>
<dbReference type="InParanoid" id="A0A0R0ITY8"/>
<protein>
    <submittedName>
        <fullName evidence="1 2">Uncharacterized protein</fullName>
    </submittedName>
</protein>
<dbReference type="EMBL" id="CM000841">
    <property type="protein sequence ID" value="KRH45626.1"/>
    <property type="molecule type" value="Genomic_DNA"/>
</dbReference>
<proteinExistence type="predicted"/>
<reference evidence="2" key="2">
    <citation type="submission" date="2018-02" db="UniProtKB">
        <authorList>
            <consortium name="EnsemblPlants"/>
        </authorList>
    </citation>
    <scope>IDENTIFICATION</scope>
    <source>
        <strain evidence="2">Williams 82</strain>
    </source>
</reference>
<organism evidence="1">
    <name type="scientific">Glycine max</name>
    <name type="common">Soybean</name>
    <name type="synonym">Glycine hispida</name>
    <dbReference type="NCBI Taxonomy" id="3847"/>
    <lineage>
        <taxon>Eukaryota</taxon>
        <taxon>Viridiplantae</taxon>
        <taxon>Streptophyta</taxon>
        <taxon>Embryophyta</taxon>
        <taxon>Tracheophyta</taxon>
        <taxon>Spermatophyta</taxon>
        <taxon>Magnoliopsida</taxon>
        <taxon>eudicotyledons</taxon>
        <taxon>Gunneridae</taxon>
        <taxon>Pentapetalae</taxon>
        <taxon>rosids</taxon>
        <taxon>fabids</taxon>
        <taxon>Fabales</taxon>
        <taxon>Fabaceae</taxon>
        <taxon>Papilionoideae</taxon>
        <taxon>50 kb inversion clade</taxon>
        <taxon>NPAAA clade</taxon>
        <taxon>indigoferoid/millettioid clade</taxon>
        <taxon>Phaseoleae</taxon>
        <taxon>Glycine</taxon>
        <taxon>Glycine subgen. Soja</taxon>
    </lineage>
</organism>
<evidence type="ECO:0000313" key="1">
    <source>
        <dbReference type="EMBL" id="KRH45626.1"/>
    </source>
</evidence>
<evidence type="ECO:0000313" key="2">
    <source>
        <dbReference type="EnsemblPlants" id="KRH45626"/>
    </source>
</evidence>
<accession>A0A0R0ITY8</accession>